<evidence type="ECO:0000256" key="1">
    <source>
        <dbReference type="SAM" id="MobiDB-lite"/>
    </source>
</evidence>
<feature type="compositionally biased region" description="Basic and acidic residues" evidence="1">
    <location>
        <begin position="202"/>
        <end position="217"/>
    </location>
</feature>
<feature type="compositionally biased region" description="Polar residues" evidence="1">
    <location>
        <begin position="218"/>
        <end position="235"/>
    </location>
</feature>
<keyword evidence="3" id="KW-1185">Reference proteome</keyword>
<name>A0AA89C1L9_PINIB</name>
<dbReference type="AlphaFoldDB" id="A0AA89C1L9"/>
<dbReference type="Proteomes" id="UP001186944">
    <property type="component" value="Unassembled WGS sequence"/>
</dbReference>
<feature type="region of interest" description="Disordered" evidence="1">
    <location>
        <begin position="165"/>
        <end position="235"/>
    </location>
</feature>
<protein>
    <submittedName>
        <fullName evidence="2">Uncharacterized protein</fullName>
    </submittedName>
</protein>
<feature type="compositionally biased region" description="Basic and acidic residues" evidence="1">
    <location>
        <begin position="176"/>
        <end position="189"/>
    </location>
</feature>
<proteinExistence type="predicted"/>
<dbReference type="EMBL" id="VSWD01000005">
    <property type="protein sequence ID" value="KAK3102661.1"/>
    <property type="molecule type" value="Genomic_DNA"/>
</dbReference>
<evidence type="ECO:0000313" key="3">
    <source>
        <dbReference type="Proteomes" id="UP001186944"/>
    </source>
</evidence>
<gene>
    <name evidence="2" type="ORF">FSP39_012978</name>
</gene>
<organism evidence="2 3">
    <name type="scientific">Pinctada imbricata</name>
    <name type="common">Atlantic pearl-oyster</name>
    <name type="synonym">Pinctada martensii</name>
    <dbReference type="NCBI Taxonomy" id="66713"/>
    <lineage>
        <taxon>Eukaryota</taxon>
        <taxon>Metazoa</taxon>
        <taxon>Spiralia</taxon>
        <taxon>Lophotrochozoa</taxon>
        <taxon>Mollusca</taxon>
        <taxon>Bivalvia</taxon>
        <taxon>Autobranchia</taxon>
        <taxon>Pteriomorphia</taxon>
        <taxon>Pterioida</taxon>
        <taxon>Pterioidea</taxon>
        <taxon>Pteriidae</taxon>
        <taxon>Pinctada</taxon>
    </lineage>
</organism>
<evidence type="ECO:0000313" key="2">
    <source>
        <dbReference type="EMBL" id="KAK3102661.1"/>
    </source>
</evidence>
<comment type="caution">
    <text evidence="2">The sequence shown here is derived from an EMBL/GenBank/DDBJ whole genome shotgun (WGS) entry which is preliminary data.</text>
</comment>
<accession>A0AA89C1L9</accession>
<reference evidence="2" key="1">
    <citation type="submission" date="2019-08" db="EMBL/GenBank/DDBJ databases">
        <title>The improved chromosome-level genome for the pearl oyster Pinctada fucata martensii using PacBio sequencing and Hi-C.</title>
        <authorList>
            <person name="Zheng Z."/>
        </authorList>
    </citation>
    <scope>NUCLEOTIDE SEQUENCE</scope>
    <source>
        <strain evidence="2">ZZ-2019</strain>
        <tissue evidence="2">Adductor muscle</tissue>
    </source>
</reference>
<sequence length="235" mass="27701">MNFGGDGGANRKRKVIYDEYTNGFYTESKMESLQRQCDFRSKMAGVLNRGEESKLTGKRKAVEAEKQIFELKNEKETTLHRENLRDYQAYREVLRNILKERENDKNWDDKYGMYGSGVSRLDLELEVQRQKTEMTPIIVRKRNAEKLLSQRKRVEVFDRKMNTTELLNKARKKRKQPDVESKSPEDSRRTPKLILPPITVTFRKEEDFESGAERRSTEVTNDFPSVFVTQQKHPV</sequence>